<dbReference type="Proteomes" id="UP000095767">
    <property type="component" value="Unassembled WGS sequence"/>
</dbReference>
<dbReference type="OrthoDB" id="684360at2759"/>
<organism evidence="3 4">
    <name type="scientific">Dichanthelium oligosanthes</name>
    <dbReference type="NCBI Taxonomy" id="888268"/>
    <lineage>
        <taxon>Eukaryota</taxon>
        <taxon>Viridiplantae</taxon>
        <taxon>Streptophyta</taxon>
        <taxon>Embryophyta</taxon>
        <taxon>Tracheophyta</taxon>
        <taxon>Spermatophyta</taxon>
        <taxon>Magnoliopsida</taxon>
        <taxon>Liliopsida</taxon>
        <taxon>Poales</taxon>
        <taxon>Poaceae</taxon>
        <taxon>PACMAD clade</taxon>
        <taxon>Panicoideae</taxon>
        <taxon>Panicodae</taxon>
        <taxon>Paniceae</taxon>
        <taxon>Dichantheliinae</taxon>
        <taxon>Dichanthelium</taxon>
    </lineage>
</organism>
<dbReference type="AlphaFoldDB" id="A0A1E5ULL1"/>
<comment type="caution">
    <text evidence="3">The sequence shown here is derived from an EMBL/GenBank/DDBJ whole genome shotgun (WGS) entry which is preliminary data.</text>
</comment>
<gene>
    <name evidence="3" type="ORF">BAE44_0025235</name>
</gene>
<protein>
    <recommendedName>
        <fullName evidence="5">Bet v I/Major latex protein domain-containing protein</fullName>
    </recommendedName>
</protein>
<dbReference type="Gene3D" id="3.30.530.20">
    <property type="match status" value="1"/>
</dbReference>
<accession>A0A1E5ULL1</accession>
<dbReference type="EMBL" id="LWDX02072393">
    <property type="protein sequence ID" value="OEL13747.1"/>
    <property type="molecule type" value="Genomic_DNA"/>
</dbReference>
<evidence type="ECO:0000256" key="2">
    <source>
        <dbReference type="SAM" id="MobiDB-lite"/>
    </source>
</evidence>
<name>A0A1E5ULL1_9POAL</name>
<sequence length="157" mass="17337">MTRGSKSHKVEADGVPASELWDVYATLRFVCSCFMSCSRRSSARSRSSAATAASAPSPRSQSLHQEEFVKIDNENRVKEAVVVAGDILKLVFTSYLTRLEIIEKGRPCYSVIRSTIEYEYDDGHPELEDAASTAPLDAAAEKIVQYLKEQKVIQSSA</sequence>
<proteinExistence type="predicted"/>
<evidence type="ECO:0000256" key="1">
    <source>
        <dbReference type="ARBA" id="ARBA00004123"/>
    </source>
</evidence>
<dbReference type="InterPro" id="IPR023393">
    <property type="entry name" value="START-like_dom_sf"/>
</dbReference>
<evidence type="ECO:0000313" key="4">
    <source>
        <dbReference type="Proteomes" id="UP000095767"/>
    </source>
</evidence>
<feature type="compositionally biased region" description="Low complexity" evidence="2">
    <location>
        <begin position="46"/>
        <end position="62"/>
    </location>
</feature>
<evidence type="ECO:0000313" key="3">
    <source>
        <dbReference type="EMBL" id="OEL13747.1"/>
    </source>
</evidence>
<dbReference type="SUPFAM" id="SSF55961">
    <property type="entry name" value="Bet v1-like"/>
    <property type="match status" value="1"/>
</dbReference>
<evidence type="ECO:0008006" key="5">
    <source>
        <dbReference type="Google" id="ProtNLM"/>
    </source>
</evidence>
<feature type="region of interest" description="Disordered" evidence="2">
    <location>
        <begin position="46"/>
        <end position="65"/>
    </location>
</feature>
<keyword evidence="4" id="KW-1185">Reference proteome</keyword>
<dbReference type="GO" id="GO:0005634">
    <property type="term" value="C:nucleus"/>
    <property type="evidence" value="ECO:0007669"/>
    <property type="project" value="UniProtKB-SubCell"/>
</dbReference>
<reference evidence="3 4" key="1">
    <citation type="submission" date="2016-09" db="EMBL/GenBank/DDBJ databases">
        <title>The draft genome of Dichanthelium oligosanthes: A C3 panicoid grass species.</title>
        <authorList>
            <person name="Studer A.J."/>
            <person name="Schnable J.C."/>
            <person name="Brutnell T.P."/>
        </authorList>
    </citation>
    <scope>NUCLEOTIDE SEQUENCE [LARGE SCALE GENOMIC DNA]</scope>
    <source>
        <strain evidence="4">cv. Kellogg 1175</strain>
        <tissue evidence="3">Leaf</tissue>
    </source>
</reference>
<comment type="subcellular location">
    <subcellularLocation>
        <location evidence="1">Nucleus</location>
    </subcellularLocation>
</comment>